<dbReference type="PANTHER" id="PTHR14614">
    <property type="entry name" value="HEPATOCELLULAR CARCINOMA-ASSOCIATED ANTIGEN"/>
    <property type="match status" value="1"/>
</dbReference>
<reference evidence="2" key="1">
    <citation type="submission" date="2023-08" db="EMBL/GenBank/DDBJ databases">
        <authorList>
            <person name="Chen Y."/>
            <person name="Shah S."/>
            <person name="Dougan E. K."/>
            <person name="Thang M."/>
            <person name="Chan C."/>
        </authorList>
    </citation>
    <scope>NUCLEOTIDE SEQUENCE</scope>
</reference>
<dbReference type="InterPro" id="IPR019410">
    <property type="entry name" value="Methyltransf_16"/>
</dbReference>
<evidence type="ECO:0000256" key="1">
    <source>
        <dbReference type="SAM" id="MobiDB-lite"/>
    </source>
</evidence>
<dbReference type="PANTHER" id="PTHR14614:SF109">
    <property type="entry name" value="RIBOSOMAL LYSINE N-METHYLTRANSFERASE 5"/>
    <property type="match status" value="1"/>
</dbReference>
<dbReference type="Pfam" id="PF10294">
    <property type="entry name" value="Methyltransf_16"/>
    <property type="match status" value="1"/>
</dbReference>
<protein>
    <submittedName>
        <fullName evidence="2">Uncharacterized protein</fullName>
    </submittedName>
</protein>
<dbReference type="CDD" id="cd02440">
    <property type="entry name" value="AdoMet_MTases"/>
    <property type="match status" value="1"/>
</dbReference>
<sequence length="323" mass="35043">MAPQVPSAQAHEIRRIAHISEESREAASREVCTGLEVEPVEVCGLSFRILRRRSDFFAAVAGDLPVSSTGLVLWECAILLAEYLGYAGWTGGYEDRNWWQLHPPAAVVPARFWRRQRAVLELGGGAGLVCAALTSLGAQVVYTDGDPAALRTAELNLANAWAQRRKRGKEGWGSCTFRRLSFGDEEAARKIVEELGPFGHVVGSDLLYGDRAPPEPLLDTLAALARAQDALGEPFLVTIAIKNRCCDEVEVFAGAARQRGLWAVSRAEPAALPESFQVQADEFYGRQAKPGYCVVHLRPAEPDPSRSAKRARVSEAVASPAPA</sequence>
<dbReference type="Gene3D" id="3.40.50.150">
    <property type="entry name" value="Vaccinia Virus protein VP39"/>
    <property type="match status" value="1"/>
</dbReference>
<proteinExistence type="predicted"/>
<dbReference type="SUPFAM" id="SSF53335">
    <property type="entry name" value="S-adenosyl-L-methionine-dependent methyltransferases"/>
    <property type="match status" value="1"/>
</dbReference>
<feature type="region of interest" description="Disordered" evidence="1">
    <location>
        <begin position="300"/>
        <end position="323"/>
    </location>
</feature>
<evidence type="ECO:0000313" key="3">
    <source>
        <dbReference type="Proteomes" id="UP001178507"/>
    </source>
</evidence>
<comment type="caution">
    <text evidence="2">The sequence shown here is derived from an EMBL/GenBank/DDBJ whole genome shotgun (WGS) entry which is preliminary data.</text>
</comment>
<dbReference type="InterPro" id="IPR029063">
    <property type="entry name" value="SAM-dependent_MTases_sf"/>
</dbReference>
<evidence type="ECO:0000313" key="2">
    <source>
        <dbReference type="EMBL" id="CAJ1399280.1"/>
    </source>
</evidence>
<keyword evidence="3" id="KW-1185">Reference proteome</keyword>
<organism evidence="2 3">
    <name type="scientific">Effrenium voratum</name>
    <dbReference type="NCBI Taxonomy" id="2562239"/>
    <lineage>
        <taxon>Eukaryota</taxon>
        <taxon>Sar</taxon>
        <taxon>Alveolata</taxon>
        <taxon>Dinophyceae</taxon>
        <taxon>Suessiales</taxon>
        <taxon>Symbiodiniaceae</taxon>
        <taxon>Effrenium</taxon>
    </lineage>
</organism>
<name>A0AA36J460_9DINO</name>
<dbReference type="EMBL" id="CAUJNA010003328">
    <property type="protein sequence ID" value="CAJ1399280.1"/>
    <property type="molecule type" value="Genomic_DNA"/>
</dbReference>
<dbReference type="Proteomes" id="UP001178507">
    <property type="component" value="Unassembled WGS sequence"/>
</dbReference>
<accession>A0AA36J460</accession>
<dbReference type="AlphaFoldDB" id="A0AA36J460"/>
<gene>
    <name evidence="2" type="ORF">EVOR1521_LOCUS22840</name>
</gene>